<dbReference type="InterPro" id="IPR008780">
    <property type="entry name" value="Plasmodium_Vir"/>
</dbReference>
<dbReference type="AlphaFoldDB" id="A0A1A8WJ51"/>
<feature type="region of interest" description="Disordered" evidence="1">
    <location>
        <begin position="234"/>
        <end position="271"/>
    </location>
</feature>
<name>A0A1A8WJ51_PLAOA</name>
<dbReference type="VEuPathDB" id="PlasmoDB:PocGH01_00038900"/>
<reference evidence="2" key="1">
    <citation type="submission" date="2016-05" db="EMBL/GenBank/DDBJ databases">
        <authorList>
            <person name="Lavstsen T."/>
            <person name="Jespersen J.S."/>
        </authorList>
    </citation>
    <scope>NUCLEOTIDE SEQUENCE [LARGE SCALE GENOMIC DNA]</scope>
</reference>
<dbReference type="Pfam" id="PF05795">
    <property type="entry name" value="Plasmodium_Vir"/>
    <property type="match status" value="2"/>
</dbReference>
<sequence length="345" mass="39720">MVDGKPGEETGGLSGMYLVDLPSEKFYNDMKKDYPDLSKYSQQCDSKSVYNNKNEAKLICEKILRYLDTYAVWIDKNSGYDVCILLNYWIYDTLAHIFGVENTSNNINTTYSSLQYMWTYPTPELAKTNYYKKCVPNFNIFKYIDWDKRRELYEYFVDYTTLYETATNYPITCRHYYIKIEEKKPLYKYFEEKCSSEEYDCPEFYKNYSHYNPDSVLPNLPCHKDFVAATEARVTHHPSGQQIEPGAHGIGPGSQGSEDDSHGTELTPETSELGTKVGHSILGIAPVMLTATALYRYTPIGAWIRKIGGTKPNSISEIEGYSSYSQESGDIFSDSRENYISYQPM</sequence>
<evidence type="ECO:0000256" key="1">
    <source>
        <dbReference type="SAM" id="MobiDB-lite"/>
    </source>
</evidence>
<dbReference type="EMBL" id="FLQU01001236">
    <property type="protein sequence ID" value="SBS92146.1"/>
    <property type="molecule type" value="Genomic_DNA"/>
</dbReference>
<dbReference type="Proteomes" id="UP000078560">
    <property type="component" value="Unassembled WGS sequence"/>
</dbReference>
<evidence type="ECO:0000313" key="3">
    <source>
        <dbReference type="EMBL" id="SBS99640.1"/>
    </source>
</evidence>
<proteinExistence type="predicted"/>
<reference evidence="4 5" key="2">
    <citation type="submission" date="2016-05" db="EMBL/GenBank/DDBJ databases">
        <authorList>
            <person name="Naeem Raeece"/>
        </authorList>
    </citation>
    <scope>NUCLEOTIDE SEQUENCE [LARGE SCALE GENOMIC DNA]</scope>
</reference>
<gene>
    <name evidence="3" type="ORF">POVCU1_054140</name>
    <name evidence="2" type="ORF">POVCU2_0072390</name>
</gene>
<evidence type="ECO:0000313" key="2">
    <source>
        <dbReference type="EMBL" id="SBS92146.1"/>
    </source>
</evidence>
<accession>A0A1A8WJ51</accession>
<evidence type="ECO:0000313" key="5">
    <source>
        <dbReference type="Proteomes" id="UP000078560"/>
    </source>
</evidence>
<dbReference type="EMBL" id="FLQV01001418">
    <property type="protein sequence ID" value="SBS99640.1"/>
    <property type="molecule type" value="Genomic_DNA"/>
</dbReference>
<organism evidence="2 5">
    <name type="scientific">Plasmodium ovale curtisi</name>
    <dbReference type="NCBI Taxonomy" id="864141"/>
    <lineage>
        <taxon>Eukaryota</taxon>
        <taxon>Sar</taxon>
        <taxon>Alveolata</taxon>
        <taxon>Apicomplexa</taxon>
        <taxon>Aconoidasida</taxon>
        <taxon>Haemosporida</taxon>
        <taxon>Plasmodiidae</taxon>
        <taxon>Plasmodium</taxon>
        <taxon>Plasmodium (Plasmodium)</taxon>
    </lineage>
</organism>
<evidence type="ECO:0000313" key="4">
    <source>
        <dbReference type="Proteomes" id="UP000078546"/>
    </source>
</evidence>
<protein>
    <submittedName>
        <fullName evidence="2">PIR Superfamily Protein</fullName>
    </submittedName>
</protein>
<dbReference type="Proteomes" id="UP000078546">
    <property type="component" value="Unassembled WGS sequence"/>
</dbReference>